<dbReference type="PROSITE" id="PS50943">
    <property type="entry name" value="HTH_CROC1"/>
    <property type="match status" value="1"/>
</dbReference>
<protein>
    <recommendedName>
        <fullName evidence="1">HTH cro/C1-type domain-containing protein</fullName>
    </recommendedName>
</protein>
<dbReference type="CDD" id="cd00093">
    <property type="entry name" value="HTH_XRE"/>
    <property type="match status" value="1"/>
</dbReference>
<feature type="domain" description="HTH cro/C1-type" evidence="1">
    <location>
        <begin position="31"/>
        <end position="73"/>
    </location>
</feature>
<dbReference type="InterPro" id="IPR001387">
    <property type="entry name" value="Cro/C1-type_HTH"/>
</dbReference>
<sequence>MNLFLSYDINKLDLLKGVLMDNHYRIDEDCRLFREMRRLSQSDLANKLGIGLATVNRWENMQTAPDEDNLEKIYSYAYRNSIRLNSIKEQFYREELGQDEYLLFHGAKTIIDGEIRPDVSRHNNDFGQGFYMGESFRQAALFVSNFESSCVYAIKFKDTDLTKASYSVNTEWMLTVASFRGKLRGRVSDEQQARIRAKADSADYIIAPIADNRMYQIIDSFIDGEITDEQCRHALAATELGMQYVIKTDRAAKCAEVLERCFLCTPEKNDYTAARKADLKASEDKVRAARIKYRGKGKYIDELL</sequence>
<dbReference type="SMART" id="SM00530">
    <property type="entry name" value="HTH_XRE"/>
    <property type="match status" value="1"/>
</dbReference>
<name>W0FI86_9BACT</name>
<organism evidence="2">
    <name type="scientific">uncultured bacterium Contig26</name>
    <dbReference type="NCBI Taxonomy" id="1393545"/>
    <lineage>
        <taxon>Bacteria</taxon>
        <taxon>environmental samples</taxon>
    </lineage>
</organism>
<accession>W0FI86</accession>
<dbReference type="EMBL" id="KC246795">
    <property type="protein sequence ID" value="AHF24473.1"/>
    <property type="molecule type" value="Genomic_DNA"/>
</dbReference>
<dbReference type="GO" id="GO:0003677">
    <property type="term" value="F:DNA binding"/>
    <property type="evidence" value="ECO:0007669"/>
    <property type="project" value="InterPro"/>
</dbReference>
<dbReference type="SUPFAM" id="SSF47413">
    <property type="entry name" value="lambda repressor-like DNA-binding domains"/>
    <property type="match status" value="1"/>
</dbReference>
<dbReference type="Gene3D" id="1.10.260.40">
    <property type="entry name" value="lambda repressor-like DNA-binding domains"/>
    <property type="match status" value="1"/>
</dbReference>
<dbReference type="AlphaFoldDB" id="W0FI86"/>
<reference evidence="2" key="1">
    <citation type="journal article" date="2013" name="PLoS ONE">
        <title>Metagenomic insights into the carbohydrate-active enzymes carried by the microorganisms adhering to solid digesta in the rumen of cows.</title>
        <authorList>
            <person name="Wang L."/>
            <person name="Hatem A."/>
            <person name="Catalyurek U.V."/>
            <person name="Morrison M."/>
            <person name="Yu Z."/>
        </authorList>
    </citation>
    <scope>NUCLEOTIDE SEQUENCE</scope>
</reference>
<evidence type="ECO:0000259" key="1">
    <source>
        <dbReference type="PROSITE" id="PS50943"/>
    </source>
</evidence>
<dbReference type="Pfam" id="PF01381">
    <property type="entry name" value="HTH_3"/>
    <property type="match status" value="1"/>
</dbReference>
<proteinExistence type="predicted"/>
<dbReference type="InterPro" id="IPR010982">
    <property type="entry name" value="Lambda_DNA-bd_dom_sf"/>
</dbReference>
<dbReference type="Pfam" id="PF13151">
    <property type="entry name" value="DUF3990"/>
    <property type="match status" value="1"/>
</dbReference>
<dbReference type="InterPro" id="IPR025051">
    <property type="entry name" value="DUF3990"/>
</dbReference>
<evidence type="ECO:0000313" key="2">
    <source>
        <dbReference type="EMBL" id="AHF24473.1"/>
    </source>
</evidence>